<reference evidence="3 4" key="1">
    <citation type="submission" date="2018-11" db="EMBL/GenBank/DDBJ databases">
        <title>Genome sequencing of Lachnoanaerobaculum orale DSM 24553T.</title>
        <authorList>
            <person name="Kook J.-K."/>
            <person name="Park S.-N."/>
            <person name="Lim Y.K."/>
        </authorList>
    </citation>
    <scope>NUCLEOTIDE SEQUENCE [LARGE SCALE GENOMIC DNA]</scope>
    <source>
        <strain evidence="3 4">DSM 24553</strain>
    </source>
</reference>
<feature type="region of interest" description="Disordered" evidence="1">
    <location>
        <begin position="281"/>
        <end position="394"/>
    </location>
</feature>
<comment type="caution">
    <text evidence="3">The sequence shown here is derived from an EMBL/GenBank/DDBJ whole genome shotgun (WGS) entry which is preliminary data.</text>
</comment>
<evidence type="ECO:0000313" key="3">
    <source>
        <dbReference type="EMBL" id="RRJ17026.1"/>
    </source>
</evidence>
<accession>A0A3P3Q734</accession>
<evidence type="ECO:0000256" key="2">
    <source>
        <dbReference type="SAM" id="SignalP"/>
    </source>
</evidence>
<feature type="chain" id="PRO_5039465251" evidence="2">
    <location>
        <begin position="27"/>
        <end position="426"/>
    </location>
</feature>
<feature type="compositionally biased region" description="Low complexity" evidence="1">
    <location>
        <begin position="331"/>
        <end position="367"/>
    </location>
</feature>
<keyword evidence="4" id="KW-1185">Reference proteome</keyword>
<dbReference type="AlphaFoldDB" id="A0A3P3Q734"/>
<sequence>MKLSFNKRAVAVALSLALATPIISTTAIPTINVFAGGFATNPAVAHGHAIPNTDAVTISGNTVTVALEGTGVSDAVKASTVVDIYPDSRSSSPAAVLTNLPLTWTGSTGAWTGFSFQLPANWQTRFHNSEQMGINVTSTVGTSTFSAMANKIVNNDTQISVEFPTVGATTLSAKVTGGSLYNNSVAQSLNDYTYEYTVAPQTSGSVTTAMANSIFNASANIVALSNASATADASGNFTLNLPAGKSIQNLGANDAIYVRRKAKHSNAQYIFIINSVRSAAQTPATPSNPRPATSSNTVVNPTTPEKKETDVIIATNSNSRHRSSGGGSGSSGSRRSVNGSSYSSHATTTPAQNPAAPTANVNNQNTAGNVTRVPAPQGPSSNKQTKSRFSVPKTADASDIARNVIVLFGSVVGMAFATIGLKKKED</sequence>
<keyword evidence="2" id="KW-0732">Signal</keyword>
<organism evidence="3 4">
    <name type="scientific">Lachnoanaerobaculum orale</name>
    <dbReference type="NCBI Taxonomy" id="979627"/>
    <lineage>
        <taxon>Bacteria</taxon>
        <taxon>Bacillati</taxon>
        <taxon>Bacillota</taxon>
        <taxon>Clostridia</taxon>
        <taxon>Lachnospirales</taxon>
        <taxon>Lachnospiraceae</taxon>
        <taxon>Lachnoanaerobaculum</taxon>
    </lineage>
</organism>
<dbReference type="Proteomes" id="UP000276982">
    <property type="component" value="Unassembled WGS sequence"/>
</dbReference>
<feature type="signal peptide" evidence="2">
    <location>
        <begin position="1"/>
        <end position="26"/>
    </location>
</feature>
<feature type="compositionally biased region" description="Polar residues" evidence="1">
    <location>
        <begin position="378"/>
        <end position="388"/>
    </location>
</feature>
<feature type="compositionally biased region" description="Polar residues" evidence="1">
    <location>
        <begin position="281"/>
        <end position="303"/>
    </location>
</feature>
<evidence type="ECO:0000313" key="4">
    <source>
        <dbReference type="Proteomes" id="UP000276982"/>
    </source>
</evidence>
<gene>
    <name evidence="3" type="ORF">EHW90_08605</name>
</gene>
<proteinExistence type="predicted"/>
<evidence type="ECO:0000256" key="1">
    <source>
        <dbReference type="SAM" id="MobiDB-lite"/>
    </source>
</evidence>
<dbReference type="EMBL" id="RRCM01000001">
    <property type="protein sequence ID" value="RRJ17026.1"/>
    <property type="molecule type" value="Genomic_DNA"/>
</dbReference>
<dbReference type="RefSeq" id="WP_124952394.1">
    <property type="nucleotide sequence ID" value="NZ_RRCM01000001.1"/>
</dbReference>
<protein>
    <submittedName>
        <fullName evidence="3">Uncharacterized protein</fullName>
    </submittedName>
</protein>
<name>A0A3P3Q734_9FIRM</name>